<gene>
    <name evidence="12" type="ORF">LACFE_CDS0603</name>
</gene>
<sequence>MGVILQKEPLTMEWTRQQRYQSYDHYTAQQLLELQSQAATDPVQVRYHLHPSLGLLNDPNGFSYFNGQWHLFYQSFPFGATHGIKSWMHTVSEDLVHWRNLGLAVAPDTKFDSHGAYSGSAKAFGDRLFLMYTGNHRDADWNRISYQVGAWMDKDGQVTKLDHELFVNPPHFTELRDPQLLVKDGHYYALLGAQRTADKTGVVDLWESDQLESGWHEVGEVDLGQSDLGYMVECPNYVDVDGRAVMIFCPQGLDHQTAPYQNIYPNMYLTGQDFDLTAPRLVNPDETLTNLDEGFDVYATQAFNAPDGTAYAVSWVGLPDTTYPTDDHNWANVMSQVKELHYRDGHLYQTPVEAMADLRHTHHATIFTGQPTVIKEDAGQQFELQVTIEPNQAGTLTLAGDQSLEHGVFLNFDTTAGQLVIDRAKAGQPVAEDHGTTRTLTVPGHQELKLDIFVDHSLVEIFVNDGYKVATLRYFADQAHGQVAFTNPTKATGTLWPIKPY</sequence>
<dbReference type="InterPro" id="IPR018053">
    <property type="entry name" value="Glyco_hydro_32_AS"/>
</dbReference>
<comment type="subcellular location">
    <subcellularLocation>
        <location evidence="9">Cytoplasm</location>
    </subcellularLocation>
</comment>
<dbReference type="InterPro" id="IPR013320">
    <property type="entry name" value="ConA-like_dom_sf"/>
</dbReference>
<evidence type="ECO:0000256" key="7">
    <source>
        <dbReference type="ARBA" id="ARBA00033367"/>
    </source>
</evidence>
<organism evidence="12 13">
    <name type="scientific">Limosilactobacillus fermentum</name>
    <name type="common">Lactobacillus fermentum</name>
    <dbReference type="NCBI Taxonomy" id="1613"/>
    <lineage>
        <taxon>Bacteria</taxon>
        <taxon>Bacillati</taxon>
        <taxon>Bacillota</taxon>
        <taxon>Bacilli</taxon>
        <taxon>Lactobacillales</taxon>
        <taxon>Lactobacillaceae</taxon>
        <taxon>Limosilactobacillus</taxon>
    </lineage>
</organism>
<dbReference type="InterPro" id="IPR023296">
    <property type="entry name" value="Glyco_hydro_beta-prop_sf"/>
</dbReference>
<feature type="domain" description="Glycosyl hydrolase family 32 C-terminal" evidence="11">
    <location>
        <begin position="375"/>
        <end position="489"/>
    </location>
</feature>
<evidence type="ECO:0000256" key="2">
    <source>
        <dbReference type="ARBA" id="ARBA00009902"/>
    </source>
</evidence>
<dbReference type="Pfam" id="PF00251">
    <property type="entry name" value="Glyco_hydro_32N"/>
    <property type="match status" value="1"/>
</dbReference>
<keyword evidence="9" id="KW-0963">Cytoplasm</keyword>
<keyword evidence="6 8" id="KW-0326">Glycosidase</keyword>
<evidence type="ECO:0000256" key="1">
    <source>
        <dbReference type="ARBA" id="ARBA00004914"/>
    </source>
</evidence>
<dbReference type="Gene3D" id="2.60.120.560">
    <property type="entry name" value="Exo-inulinase, domain 1"/>
    <property type="match status" value="1"/>
</dbReference>
<comment type="catalytic activity">
    <reaction evidence="8">
        <text>Hydrolysis of terminal non-reducing beta-D-fructofuranoside residues in beta-D-fructofuranosides.</text>
        <dbReference type="EC" id="3.2.1.26"/>
    </reaction>
</comment>
<evidence type="ECO:0000256" key="6">
    <source>
        <dbReference type="ARBA" id="ARBA00023295"/>
    </source>
</evidence>
<protein>
    <recommendedName>
        <fullName evidence="4 8">Sucrose-6-phosphate hydrolase</fullName>
        <ecNumber evidence="3 8">3.2.1.26</ecNumber>
    </recommendedName>
    <alternativeName>
        <fullName evidence="7 9">Invertase</fullName>
    </alternativeName>
</protein>
<evidence type="ECO:0000256" key="8">
    <source>
        <dbReference type="RuleBase" id="RU362110"/>
    </source>
</evidence>
<dbReference type="InterPro" id="IPR013148">
    <property type="entry name" value="Glyco_hydro_32_N"/>
</dbReference>
<evidence type="ECO:0000256" key="3">
    <source>
        <dbReference type="ARBA" id="ARBA00012758"/>
    </source>
</evidence>
<dbReference type="SMART" id="SM00640">
    <property type="entry name" value="Glyco_32"/>
    <property type="match status" value="1"/>
</dbReference>
<dbReference type="PROSITE" id="PS00609">
    <property type="entry name" value="GLYCOSYL_HYDROL_F32"/>
    <property type="match status" value="1"/>
</dbReference>
<dbReference type="GO" id="GO:0005985">
    <property type="term" value="P:sucrose metabolic process"/>
    <property type="evidence" value="ECO:0007669"/>
    <property type="project" value="UniProtKB-UniPathway"/>
</dbReference>
<dbReference type="CDD" id="cd18623">
    <property type="entry name" value="GH32_ScrB-like"/>
    <property type="match status" value="1"/>
</dbReference>
<dbReference type="PATRIC" id="fig|1613.112.peg.634"/>
<dbReference type="InterPro" id="IPR006232">
    <property type="entry name" value="Suc6P_hydrolase"/>
</dbReference>
<keyword evidence="9" id="KW-0119">Carbohydrate metabolism</keyword>
<evidence type="ECO:0000256" key="4">
    <source>
        <dbReference type="ARBA" id="ARBA00019623"/>
    </source>
</evidence>
<feature type="domain" description="Glycosyl hydrolase family 32 N-terminal" evidence="10">
    <location>
        <begin position="48"/>
        <end position="351"/>
    </location>
</feature>
<keyword evidence="5 8" id="KW-0378">Hydrolase</keyword>
<dbReference type="EMBL" id="CP017151">
    <property type="protein sequence ID" value="AOR74070.1"/>
    <property type="molecule type" value="Genomic_DNA"/>
</dbReference>
<evidence type="ECO:0000259" key="11">
    <source>
        <dbReference type="Pfam" id="PF08244"/>
    </source>
</evidence>
<dbReference type="Pfam" id="PF08244">
    <property type="entry name" value="Glyco_hydro_32C"/>
    <property type="match status" value="1"/>
</dbReference>
<comment type="function">
    <text evidence="9">Enables the bacterium to metabolize sucrose as a sole carbon source.</text>
</comment>
<comment type="similarity">
    <text evidence="2 8">Belongs to the glycosyl hydrolase 32 family.</text>
</comment>
<dbReference type="PANTHER" id="PTHR43101:SF1">
    <property type="entry name" value="BETA-FRUCTOSIDASE"/>
    <property type="match status" value="1"/>
</dbReference>
<evidence type="ECO:0000313" key="13">
    <source>
        <dbReference type="Proteomes" id="UP000094714"/>
    </source>
</evidence>
<dbReference type="InterPro" id="IPR013189">
    <property type="entry name" value="Glyco_hydro_32_C"/>
</dbReference>
<comment type="pathway">
    <text evidence="1 9">Glycan biosynthesis; sucrose metabolism.</text>
</comment>
<dbReference type="EC" id="3.2.1.26" evidence="3 8"/>
<evidence type="ECO:0000259" key="10">
    <source>
        <dbReference type="Pfam" id="PF00251"/>
    </source>
</evidence>
<dbReference type="InterPro" id="IPR051214">
    <property type="entry name" value="GH32_Enzymes"/>
</dbReference>
<proteinExistence type="inferred from homology"/>
<dbReference type="AlphaFoldDB" id="A0A1D7ZW20"/>
<dbReference type="NCBIfam" id="TIGR01322">
    <property type="entry name" value="scrB_fam"/>
    <property type="match status" value="1"/>
</dbReference>
<evidence type="ECO:0000313" key="12">
    <source>
        <dbReference type="EMBL" id="AOR74070.1"/>
    </source>
</evidence>
<evidence type="ECO:0000256" key="5">
    <source>
        <dbReference type="ARBA" id="ARBA00022801"/>
    </source>
</evidence>
<dbReference type="UniPathway" id="UPA00238"/>
<dbReference type="SUPFAM" id="SSF49899">
    <property type="entry name" value="Concanavalin A-like lectins/glucanases"/>
    <property type="match status" value="1"/>
</dbReference>
<evidence type="ECO:0000256" key="9">
    <source>
        <dbReference type="RuleBase" id="RU365015"/>
    </source>
</evidence>
<dbReference type="Proteomes" id="UP000094714">
    <property type="component" value="Chromosome"/>
</dbReference>
<accession>A0A1D7ZW20</accession>
<dbReference type="Gene3D" id="2.115.10.20">
    <property type="entry name" value="Glycosyl hydrolase domain, family 43"/>
    <property type="match status" value="1"/>
</dbReference>
<dbReference type="PANTHER" id="PTHR43101">
    <property type="entry name" value="BETA-FRUCTOSIDASE"/>
    <property type="match status" value="1"/>
</dbReference>
<name>A0A1D7ZW20_LIMFE</name>
<reference evidence="12 13" key="1">
    <citation type="submission" date="2016-09" db="EMBL/GenBank/DDBJ databases">
        <title>Genome Sequence of the Lactobacillus fermentum strain NCC2970 (CNCM I-5068).</title>
        <authorList>
            <person name="Barretto C."/>
            <person name="Ngom-Bru C."/>
            <person name="Genevaz A."/>
            <person name="Fournier C."/>
            <person name="Moine D."/>
            <person name="Kassam M."/>
            <person name="Iltis A."/>
            <person name="Sagory-Zalkind P."/>
            <person name="Faucherand G."/>
            <person name="Descombes P."/>
            <person name="Duboux S."/>
        </authorList>
    </citation>
    <scope>NUCLEOTIDE SEQUENCE [LARGE SCALE GENOMIC DNA]</scope>
    <source>
        <strain evidence="12 13">NCC2970</strain>
    </source>
</reference>
<dbReference type="GO" id="GO:0005737">
    <property type="term" value="C:cytoplasm"/>
    <property type="evidence" value="ECO:0007669"/>
    <property type="project" value="UniProtKB-SubCell"/>
</dbReference>
<dbReference type="GO" id="GO:0004564">
    <property type="term" value="F:beta-fructofuranosidase activity"/>
    <property type="evidence" value="ECO:0007669"/>
    <property type="project" value="UniProtKB-EC"/>
</dbReference>
<dbReference type="SUPFAM" id="SSF75005">
    <property type="entry name" value="Arabinanase/levansucrase/invertase"/>
    <property type="match status" value="1"/>
</dbReference>
<dbReference type="InterPro" id="IPR001362">
    <property type="entry name" value="Glyco_hydro_32"/>
</dbReference>